<dbReference type="SUPFAM" id="SSF55874">
    <property type="entry name" value="ATPase domain of HSP90 chaperone/DNA topoisomerase II/histidine kinase"/>
    <property type="match status" value="1"/>
</dbReference>
<evidence type="ECO:0000256" key="2">
    <source>
        <dbReference type="ARBA" id="ARBA00012438"/>
    </source>
</evidence>
<dbReference type="SMART" id="SM00387">
    <property type="entry name" value="HATPase_c"/>
    <property type="match status" value="1"/>
</dbReference>
<evidence type="ECO:0000256" key="7">
    <source>
        <dbReference type="SAM" id="Phobius"/>
    </source>
</evidence>
<evidence type="ECO:0000256" key="3">
    <source>
        <dbReference type="ARBA" id="ARBA00022553"/>
    </source>
</evidence>
<dbReference type="PANTHER" id="PTHR43711:SF32">
    <property type="entry name" value="SENSOR-TYPE HISTIDINE KINASE PRRB"/>
    <property type="match status" value="1"/>
</dbReference>
<feature type="domain" description="Histidine kinase" evidence="8">
    <location>
        <begin position="485"/>
        <end position="699"/>
    </location>
</feature>
<accession>A0A2S3UYD0</accession>
<reference evidence="9 10" key="1">
    <citation type="submission" date="2018-01" db="EMBL/GenBank/DDBJ databases">
        <title>Genomic Encyclopedia of Archaeal and Bacterial Type Strains, Phase II (KMG-II): from individual species to whole genera.</title>
        <authorList>
            <person name="Goeker M."/>
        </authorList>
    </citation>
    <scope>NUCLEOTIDE SEQUENCE [LARGE SCALE GENOMIC DNA]</scope>
    <source>
        <strain evidence="9 10">DSM 17023</strain>
    </source>
</reference>
<keyword evidence="7" id="KW-0472">Membrane</keyword>
<sequence>MQLSHDQGSSMRRLFRPVPTVVDITRSLLFFTAVLFASNVTSIWQLEAAAGQLPAIGAGPEFASASLTGRMSVLRDPDHAISLADVAFGAAGQAMHPASGNIALGYTQDALWVKFSLKRDRAWPLSLFLNLIPTYLDRVDVYVARVAHPASVDDFELLRLGDHVPSAERAIFVPSLVAELTLPDADLTDIYMRMETTSNLALRGWVLSGASMLNVATQESIKLGAILSFFIILAIIHLYYFFFLRKRLYFSFSAFLVALASVFLFDSGLITDGPMLGVYYASDLYLGCTMIIAQLTSYVFMIDQLEARARFPILYRGLQGMIALYAFVLVAAIAGYGSTVIPPALALSTSWILLVSVYNVILYRRKRPGSGLATMAYLILLAGFVATAGRLSGLLPFATATEHAFLAGVVLFIFFMNLSLLQRARLAEQRRRESQALQVSRKAEKAAMRLVKIRTAELETAKEEAETALAHERAAQAEQLRFVDVVTHQYQTPLAVIRSSIAAILQTLAPQDEGNRQRVSQIRSAVKRLIEVLDVSLHRSRVDGSTAKANLQDVELVPTLEGIVGRNRELSPESGLEIEFQSIGAHDRGRIDPDMLGLALTNLIDNAVKFSAAGKPVRMRCRRQDGSLVIEVADEGIGIPEAEREDISKRYFRASNTGGIPGTGLGLHIVRAVAAAHGGTFAIANGDQGGVVTALTIPA</sequence>
<dbReference type="EC" id="2.7.13.3" evidence="2"/>
<dbReference type="Proteomes" id="UP000236959">
    <property type="component" value="Unassembled WGS sequence"/>
</dbReference>
<dbReference type="Gene3D" id="3.30.565.10">
    <property type="entry name" value="Histidine kinase-like ATPase, C-terminal domain"/>
    <property type="match status" value="1"/>
</dbReference>
<evidence type="ECO:0000256" key="4">
    <source>
        <dbReference type="ARBA" id="ARBA00022679"/>
    </source>
</evidence>
<keyword evidence="3" id="KW-0597">Phosphoprotein</keyword>
<organism evidence="9 10">
    <name type="scientific">Roseibium marinum</name>
    <dbReference type="NCBI Taxonomy" id="281252"/>
    <lineage>
        <taxon>Bacteria</taxon>
        <taxon>Pseudomonadati</taxon>
        <taxon>Pseudomonadota</taxon>
        <taxon>Alphaproteobacteria</taxon>
        <taxon>Hyphomicrobiales</taxon>
        <taxon>Stappiaceae</taxon>
        <taxon>Roseibium</taxon>
    </lineage>
</organism>
<evidence type="ECO:0000313" key="10">
    <source>
        <dbReference type="Proteomes" id="UP000236959"/>
    </source>
</evidence>
<keyword evidence="7" id="KW-1133">Transmembrane helix</keyword>
<dbReference type="InterPro" id="IPR004358">
    <property type="entry name" value="Sig_transdc_His_kin-like_C"/>
</dbReference>
<gene>
    <name evidence="9" type="ORF">CLV41_102121</name>
</gene>
<name>A0A2S3UYD0_9HYPH</name>
<dbReference type="InterPro" id="IPR003594">
    <property type="entry name" value="HATPase_dom"/>
</dbReference>
<dbReference type="InterPro" id="IPR011622">
    <property type="entry name" value="7TMR_DISM_rcpt_extracell_dom2"/>
</dbReference>
<feature type="transmembrane region" description="Helical" evidence="7">
    <location>
        <begin position="223"/>
        <end position="241"/>
    </location>
</feature>
<dbReference type="EMBL" id="PPCN01000002">
    <property type="protein sequence ID" value="POF32717.1"/>
    <property type="molecule type" value="Genomic_DNA"/>
</dbReference>
<dbReference type="PROSITE" id="PS50109">
    <property type="entry name" value="HIS_KIN"/>
    <property type="match status" value="1"/>
</dbReference>
<feature type="transmembrane region" description="Helical" evidence="7">
    <location>
        <begin position="340"/>
        <end position="363"/>
    </location>
</feature>
<dbReference type="Pfam" id="PF02518">
    <property type="entry name" value="HATPase_c"/>
    <property type="match status" value="1"/>
</dbReference>
<feature type="transmembrane region" description="Helical" evidence="7">
    <location>
        <begin position="313"/>
        <end position="334"/>
    </location>
</feature>
<keyword evidence="6" id="KW-0902">Two-component regulatory system</keyword>
<dbReference type="AlphaFoldDB" id="A0A2S3UYD0"/>
<dbReference type="PANTHER" id="PTHR43711">
    <property type="entry name" value="TWO-COMPONENT HISTIDINE KINASE"/>
    <property type="match status" value="1"/>
</dbReference>
<dbReference type="InterPro" id="IPR036890">
    <property type="entry name" value="HATPase_C_sf"/>
</dbReference>
<comment type="caution">
    <text evidence="9">The sequence shown here is derived from an EMBL/GenBank/DDBJ whole genome shotgun (WGS) entry which is preliminary data.</text>
</comment>
<keyword evidence="10" id="KW-1185">Reference proteome</keyword>
<evidence type="ECO:0000259" key="8">
    <source>
        <dbReference type="PROSITE" id="PS50109"/>
    </source>
</evidence>
<dbReference type="Gene3D" id="1.10.287.130">
    <property type="match status" value="1"/>
</dbReference>
<protein>
    <recommendedName>
        <fullName evidence="2">histidine kinase</fullName>
        <ecNumber evidence="2">2.7.13.3</ecNumber>
    </recommendedName>
</protein>
<dbReference type="InterPro" id="IPR003661">
    <property type="entry name" value="HisK_dim/P_dom"/>
</dbReference>
<dbReference type="SUPFAM" id="SSF47384">
    <property type="entry name" value="Homodimeric domain of signal transducing histidine kinase"/>
    <property type="match status" value="1"/>
</dbReference>
<dbReference type="Pfam" id="PF07695">
    <property type="entry name" value="7TMR-DISM_7TM"/>
    <property type="match status" value="1"/>
</dbReference>
<proteinExistence type="predicted"/>
<evidence type="ECO:0000313" key="9">
    <source>
        <dbReference type="EMBL" id="POF32717.1"/>
    </source>
</evidence>
<dbReference type="PRINTS" id="PR00344">
    <property type="entry name" value="BCTRLSENSOR"/>
</dbReference>
<keyword evidence="5 9" id="KW-0418">Kinase</keyword>
<keyword evidence="4" id="KW-0808">Transferase</keyword>
<feature type="transmembrane region" description="Helical" evidence="7">
    <location>
        <begin position="404"/>
        <end position="421"/>
    </location>
</feature>
<keyword evidence="7" id="KW-0812">Transmembrane</keyword>
<dbReference type="InterPro" id="IPR050736">
    <property type="entry name" value="Sensor_HK_Regulatory"/>
</dbReference>
<feature type="transmembrane region" description="Helical" evidence="7">
    <location>
        <begin position="375"/>
        <end position="398"/>
    </location>
</feature>
<dbReference type="Gene3D" id="2.60.40.2380">
    <property type="match status" value="1"/>
</dbReference>
<evidence type="ECO:0000256" key="6">
    <source>
        <dbReference type="ARBA" id="ARBA00023012"/>
    </source>
</evidence>
<dbReference type="GO" id="GO:0000155">
    <property type="term" value="F:phosphorelay sensor kinase activity"/>
    <property type="evidence" value="ECO:0007669"/>
    <property type="project" value="InterPro"/>
</dbReference>
<dbReference type="InterPro" id="IPR005467">
    <property type="entry name" value="His_kinase_dom"/>
</dbReference>
<dbReference type="OrthoDB" id="9815202at2"/>
<dbReference type="InterPro" id="IPR036097">
    <property type="entry name" value="HisK_dim/P_sf"/>
</dbReference>
<evidence type="ECO:0000256" key="5">
    <source>
        <dbReference type="ARBA" id="ARBA00022777"/>
    </source>
</evidence>
<dbReference type="CDD" id="cd00075">
    <property type="entry name" value="HATPase"/>
    <property type="match status" value="1"/>
</dbReference>
<feature type="transmembrane region" description="Helical" evidence="7">
    <location>
        <begin position="277"/>
        <end position="301"/>
    </location>
</feature>
<comment type="catalytic activity">
    <reaction evidence="1">
        <text>ATP + protein L-histidine = ADP + protein N-phospho-L-histidine.</text>
        <dbReference type="EC" id="2.7.13.3"/>
    </reaction>
</comment>
<evidence type="ECO:0000256" key="1">
    <source>
        <dbReference type="ARBA" id="ARBA00000085"/>
    </source>
</evidence>
<dbReference type="InterPro" id="IPR011623">
    <property type="entry name" value="7TMR_DISM_rcpt_extracell_dom1"/>
</dbReference>
<feature type="transmembrane region" description="Helical" evidence="7">
    <location>
        <begin position="248"/>
        <end position="265"/>
    </location>
</feature>
<dbReference type="Pfam" id="PF07696">
    <property type="entry name" value="7TMR-DISMED2"/>
    <property type="match status" value="1"/>
</dbReference>
<dbReference type="CDD" id="cd00082">
    <property type="entry name" value="HisKA"/>
    <property type="match status" value="1"/>
</dbReference>